<dbReference type="InterPro" id="IPR007284">
    <property type="entry name" value="Ground-like_dom"/>
</dbReference>
<dbReference type="AlphaFoldDB" id="A0A0K0DN00"/>
<dbReference type="STRING" id="6313.A0A0K0DN00"/>
<dbReference type="Proteomes" id="UP000035642">
    <property type="component" value="Unassembled WGS sequence"/>
</dbReference>
<keyword evidence="2" id="KW-1185">Reference proteome</keyword>
<evidence type="ECO:0000313" key="3">
    <source>
        <dbReference type="WBParaSite" id="ACAC_0001310601-mRNA-1"/>
    </source>
</evidence>
<protein>
    <submittedName>
        <fullName evidence="3">Ground-like domain-containing protein</fullName>
    </submittedName>
</protein>
<proteinExistence type="predicted"/>
<feature type="domain" description="Ground-like" evidence="1">
    <location>
        <begin position="100"/>
        <end position="171"/>
    </location>
</feature>
<evidence type="ECO:0000313" key="2">
    <source>
        <dbReference type="Proteomes" id="UP000035642"/>
    </source>
</evidence>
<organism evidence="2 3">
    <name type="scientific">Angiostrongylus cantonensis</name>
    <name type="common">Rat lungworm</name>
    <dbReference type="NCBI Taxonomy" id="6313"/>
    <lineage>
        <taxon>Eukaryota</taxon>
        <taxon>Metazoa</taxon>
        <taxon>Ecdysozoa</taxon>
        <taxon>Nematoda</taxon>
        <taxon>Chromadorea</taxon>
        <taxon>Rhabditida</taxon>
        <taxon>Rhabditina</taxon>
        <taxon>Rhabditomorpha</taxon>
        <taxon>Strongyloidea</taxon>
        <taxon>Metastrongylidae</taxon>
        <taxon>Angiostrongylus</taxon>
    </lineage>
</organism>
<dbReference type="Pfam" id="PF04155">
    <property type="entry name" value="Ground-like"/>
    <property type="match status" value="1"/>
</dbReference>
<reference evidence="3" key="2">
    <citation type="submission" date="2017-02" db="UniProtKB">
        <authorList>
            <consortium name="WormBaseParasite"/>
        </authorList>
    </citation>
    <scope>IDENTIFICATION</scope>
</reference>
<name>A0A0K0DN00_ANGCA</name>
<sequence length="173" mass="18510">MTKRQTRLFFDRDQSHRWCALVHPESKGALLLAFVAGSSAILFPGGGGGGGCGGCGGDTSCFPTPPRLQCQRICFSLPTLAFPSPPNPCGKRKKRAVDGDEKCTDPELRKLILAAVSNDLNESRNNIVAALKEKRGEDTQYSVSCVKGEVVFQSSADDFCSDGTPRITCLVAL</sequence>
<evidence type="ECO:0000259" key="1">
    <source>
        <dbReference type="Pfam" id="PF04155"/>
    </source>
</evidence>
<reference evidence="2" key="1">
    <citation type="submission" date="2012-09" db="EMBL/GenBank/DDBJ databases">
        <authorList>
            <person name="Martin A.A."/>
        </authorList>
    </citation>
    <scope>NUCLEOTIDE SEQUENCE</scope>
</reference>
<accession>A0A0K0DN00</accession>
<dbReference type="WBParaSite" id="ACAC_0001310601-mRNA-1">
    <property type="protein sequence ID" value="ACAC_0001310601-mRNA-1"/>
    <property type="gene ID" value="ACAC_0001310601"/>
</dbReference>